<protein>
    <submittedName>
        <fullName evidence="1">PmoA family protein</fullName>
    </submittedName>
</protein>
<dbReference type="Pfam" id="PF14100">
    <property type="entry name" value="DUF6807"/>
    <property type="match status" value="1"/>
</dbReference>
<dbReference type="RefSeq" id="WP_388004192.1">
    <property type="nucleotide sequence ID" value="NZ_JBHUEE010000003.1"/>
</dbReference>
<dbReference type="InterPro" id="IPR029475">
    <property type="entry name" value="DUF6807"/>
</dbReference>
<name>A0ABW4L3V6_9MICO</name>
<gene>
    <name evidence="1" type="ORF">ACFSE6_07095</name>
</gene>
<proteinExistence type="predicted"/>
<dbReference type="Proteomes" id="UP001597277">
    <property type="component" value="Unassembled WGS sequence"/>
</dbReference>
<evidence type="ECO:0000313" key="1">
    <source>
        <dbReference type="EMBL" id="MFD1717592.1"/>
    </source>
</evidence>
<comment type="caution">
    <text evidence="1">The sequence shown here is derived from an EMBL/GenBank/DDBJ whole genome shotgun (WGS) entry which is preliminary data.</text>
</comment>
<reference evidence="2" key="1">
    <citation type="journal article" date="2019" name="Int. J. Syst. Evol. Microbiol.">
        <title>The Global Catalogue of Microorganisms (GCM) 10K type strain sequencing project: providing services to taxonomists for standard genome sequencing and annotation.</title>
        <authorList>
            <consortium name="The Broad Institute Genomics Platform"/>
            <consortium name="The Broad Institute Genome Sequencing Center for Infectious Disease"/>
            <person name="Wu L."/>
            <person name="Ma J."/>
        </authorList>
    </citation>
    <scope>NUCLEOTIDE SEQUENCE [LARGE SCALE GENOMIC DNA]</scope>
    <source>
        <strain evidence="2">JCM 17130</strain>
    </source>
</reference>
<dbReference type="EMBL" id="JBHUEE010000003">
    <property type="protein sequence ID" value="MFD1717592.1"/>
    <property type="molecule type" value="Genomic_DNA"/>
</dbReference>
<accession>A0ABW4L3V6</accession>
<organism evidence="1 2">
    <name type="scientific">Georgenia deserti</name>
    <dbReference type="NCBI Taxonomy" id="2093781"/>
    <lineage>
        <taxon>Bacteria</taxon>
        <taxon>Bacillati</taxon>
        <taxon>Actinomycetota</taxon>
        <taxon>Actinomycetes</taxon>
        <taxon>Micrococcales</taxon>
        <taxon>Bogoriellaceae</taxon>
        <taxon>Georgenia</taxon>
    </lineage>
</organism>
<evidence type="ECO:0000313" key="2">
    <source>
        <dbReference type="Proteomes" id="UP001597277"/>
    </source>
</evidence>
<keyword evidence="2" id="KW-1185">Reference proteome</keyword>
<sequence length="313" mass="33915">MSDQHSHGAGSALGVTHDVGSALTVRAGATEIARYVYAPDFPALEARKPYIHPLRALDGALVSTYRPWDHRWHKGLQMTYSEVSGENFWGGPTFREGSYHQLDNVGRMHHTGLPGLEVTDEEALVTETLEWITAAGERWVEETRRLRFHGVDRDAGEWVLDFATSLTNVRGSDLVLGSPTTNGRPNAGYTGLFWRGPRAWTGGEIIADGGRGGEEMMGERGPWLALTGRHDGVDGAGTLLFFAGTSSAEVPITWFVRSQPFAAVNPSPSFDTEVTLPPGETLELTHRVVVIDHAPGREGLEAVAARLAPPAAT</sequence>